<dbReference type="InterPro" id="IPR020070">
    <property type="entry name" value="Ribosomal_bL9_N"/>
</dbReference>
<dbReference type="EMBL" id="CP013259">
    <property type="protein sequence ID" value="ANZ22740.1"/>
    <property type="molecule type" value="Genomic_DNA"/>
</dbReference>
<dbReference type="GO" id="GO:0006412">
    <property type="term" value="P:translation"/>
    <property type="evidence" value="ECO:0007669"/>
    <property type="project" value="UniProtKB-UniRule"/>
</dbReference>
<dbReference type="PATRIC" id="fig|118101.4.peg.555"/>
<evidence type="ECO:0000256" key="5">
    <source>
        <dbReference type="ARBA" id="ARBA00023274"/>
    </source>
</evidence>
<evidence type="ECO:0000256" key="3">
    <source>
        <dbReference type="ARBA" id="ARBA00022884"/>
    </source>
</evidence>
<evidence type="ECO:0000313" key="9">
    <source>
        <dbReference type="EMBL" id="ANZ22740.1"/>
    </source>
</evidence>
<evidence type="ECO:0000256" key="7">
    <source>
        <dbReference type="HAMAP-Rule" id="MF_00503"/>
    </source>
</evidence>
<dbReference type="InterPro" id="IPR036791">
    <property type="entry name" value="Ribosomal_bL9_C_sf"/>
</dbReference>
<keyword evidence="4 7" id="KW-0689">Ribosomal protein</keyword>
<evidence type="ECO:0000256" key="2">
    <source>
        <dbReference type="ARBA" id="ARBA00022730"/>
    </source>
</evidence>
<dbReference type="GO" id="GO:0019843">
    <property type="term" value="F:rRNA binding"/>
    <property type="evidence" value="ECO:0007669"/>
    <property type="project" value="UniProtKB-UniRule"/>
</dbReference>
<proteinExistence type="inferred from homology"/>
<dbReference type="InterPro" id="IPR009027">
    <property type="entry name" value="Ribosomal_bL9/RNase_H1_N"/>
</dbReference>
<dbReference type="Gene3D" id="3.40.5.10">
    <property type="entry name" value="Ribosomal protein L9, N-terminal domain"/>
    <property type="match status" value="1"/>
</dbReference>
<sequence>MEIILLEKVHKLGNLGNIINVKSGYARNFLIPKGKAILANKKNIESFEAQRIALEKENMSKFLIAELRAEKIKKIKTIKILSKVGKEGKIFGSVGIRNIIKEMTSLGVKINKKEIRLPNGLLRHVGEHKVIFQPHKKICVNFIVNIISKK</sequence>
<feature type="domain" description="Ribosomal protein L9" evidence="8">
    <location>
        <begin position="13"/>
        <end position="40"/>
    </location>
</feature>
<dbReference type="STRING" id="118101.ATN01_02795"/>
<evidence type="ECO:0000256" key="1">
    <source>
        <dbReference type="ARBA" id="ARBA00010605"/>
    </source>
</evidence>
<organism evidence="9 10">
    <name type="scientific">Buchnera aphidicola subsp. Diuraphis noxia</name>
    <dbReference type="NCBI Taxonomy" id="118101"/>
    <lineage>
        <taxon>Bacteria</taxon>
        <taxon>Pseudomonadati</taxon>
        <taxon>Pseudomonadota</taxon>
        <taxon>Gammaproteobacteria</taxon>
        <taxon>Enterobacterales</taxon>
        <taxon>Erwiniaceae</taxon>
        <taxon>Buchnera</taxon>
    </lineage>
</organism>
<dbReference type="AlphaFoldDB" id="A0A1B2H938"/>
<gene>
    <name evidence="7 9" type="primary">rplI</name>
    <name evidence="9" type="ORF">ATN01_02795</name>
</gene>
<evidence type="ECO:0000256" key="6">
    <source>
        <dbReference type="ARBA" id="ARBA00035292"/>
    </source>
</evidence>
<name>A0A1B2H938_BUCDN</name>
<evidence type="ECO:0000259" key="8">
    <source>
        <dbReference type="PROSITE" id="PS00651"/>
    </source>
</evidence>
<dbReference type="PROSITE" id="PS00651">
    <property type="entry name" value="RIBOSOMAL_L9"/>
    <property type="match status" value="1"/>
</dbReference>
<dbReference type="Pfam" id="PF01281">
    <property type="entry name" value="Ribosomal_L9_N"/>
    <property type="match status" value="1"/>
</dbReference>
<dbReference type="PANTHER" id="PTHR21368">
    <property type="entry name" value="50S RIBOSOMAL PROTEIN L9"/>
    <property type="match status" value="1"/>
</dbReference>
<dbReference type="SUPFAM" id="SSF55653">
    <property type="entry name" value="Ribosomal protein L9 C-domain"/>
    <property type="match status" value="1"/>
</dbReference>
<dbReference type="InterPro" id="IPR000244">
    <property type="entry name" value="Ribosomal_bL9"/>
</dbReference>
<dbReference type="Gene3D" id="3.10.430.100">
    <property type="entry name" value="Ribosomal protein L9, C-terminal domain"/>
    <property type="match status" value="1"/>
</dbReference>
<dbReference type="NCBIfam" id="TIGR00158">
    <property type="entry name" value="L9"/>
    <property type="match status" value="1"/>
</dbReference>
<dbReference type="InterPro" id="IPR036935">
    <property type="entry name" value="Ribosomal_bL9_N_sf"/>
</dbReference>
<dbReference type="InterPro" id="IPR020594">
    <property type="entry name" value="Ribosomal_bL9_bac/chp"/>
</dbReference>
<keyword evidence="5 7" id="KW-0687">Ribonucleoprotein</keyword>
<evidence type="ECO:0000256" key="4">
    <source>
        <dbReference type="ARBA" id="ARBA00022980"/>
    </source>
</evidence>
<dbReference type="SUPFAM" id="SSF55658">
    <property type="entry name" value="L9 N-domain-like"/>
    <property type="match status" value="1"/>
</dbReference>
<dbReference type="OrthoDB" id="9788336at2"/>
<accession>A0A1B2H938</accession>
<dbReference type="RefSeq" id="WP_075433560.1">
    <property type="nucleotide sequence ID" value="NZ_CP013259.1"/>
</dbReference>
<protein>
    <recommendedName>
        <fullName evidence="6 7">Large ribosomal subunit protein bL9</fullName>
    </recommendedName>
</protein>
<dbReference type="Pfam" id="PF03948">
    <property type="entry name" value="Ribosomal_L9_C"/>
    <property type="match status" value="1"/>
</dbReference>
<keyword evidence="3 7" id="KW-0694">RNA-binding</keyword>
<reference evidence="9 10" key="1">
    <citation type="submission" date="2015-11" db="EMBL/GenBank/DDBJ databases">
        <title>The complete genome of Buchnera aphidicola from Diuraphis noxia biotype SAM.</title>
        <authorList>
            <person name="Burger N.F.V."/>
            <person name="Oberholster A.-M."/>
        </authorList>
    </citation>
    <scope>NUCLEOTIDE SEQUENCE [LARGE SCALE GENOMIC DNA]</scope>
    <source>
        <strain evidence="9">SAM</strain>
    </source>
</reference>
<evidence type="ECO:0000313" key="10">
    <source>
        <dbReference type="Proteomes" id="UP000093070"/>
    </source>
</evidence>
<comment type="similarity">
    <text evidence="1 7">Belongs to the bacterial ribosomal protein bL9 family.</text>
</comment>
<comment type="function">
    <text evidence="7">Binds to the 23S rRNA.</text>
</comment>
<dbReference type="GO" id="GO:0003735">
    <property type="term" value="F:structural constituent of ribosome"/>
    <property type="evidence" value="ECO:0007669"/>
    <property type="project" value="InterPro"/>
</dbReference>
<dbReference type="InterPro" id="IPR020069">
    <property type="entry name" value="Ribosomal_bL9_C"/>
</dbReference>
<dbReference type="GO" id="GO:1990904">
    <property type="term" value="C:ribonucleoprotein complex"/>
    <property type="evidence" value="ECO:0007669"/>
    <property type="project" value="UniProtKB-KW"/>
</dbReference>
<keyword evidence="2 7" id="KW-0699">rRNA-binding</keyword>
<dbReference type="GO" id="GO:0005840">
    <property type="term" value="C:ribosome"/>
    <property type="evidence" value="ECO:0007669"/>
    <property type="project" value="UniProtKB-KW"/>
</dbReference>
<dbReference type="HAMAP" id="MF_00503">
    <property type="entry name" value="Ribosomal_bL9"/>
    <property type="match status" value="1"/>
</dbReference>
<dbReference type="Proteomes" id="UP000093070">
    <property type="component" value="Chromosome"/>
</dbReference>